<gene>
    <name evidence="9" type="ORF">BOP93_05260</name>
</gene>
<dbReference type="PANTHER" id="PTHR48051:SF54">
    <property type="entry name" value="LEUCINE-RICH REPEAT-CONTAINING PROTEIN"/>
    <property type="match status" value="1"/>
</dbReference>
<dbReference type="KEGG" id="poi:BOP93_05260"/>
<dbReference type="InterPro" id="IPR032675">
    <property type="entry name" value="LRR_dom_sf"/>
</dbReference>
<dbReference type="PROSITE" id="PS52053">
    <property type="entry name" value="NEL"/>
    <property type="match status" value="1"/>
</dbReference>
<dbReference type="GO" id="GO:0005576">
    <property type="term" value="C:extracellular region"/>
    <property type="evidence" value="ECO:0007669"/>
    <property type="project" value="UniProtKB-UniRule"/>
</dbReference>
<feature type="active site" description="Glycyl thioester intermediate" evidence="6">
    <location>
        <position position="1428"/>
    </location>
</feature>
<evidence type="ECO:0000256" key="4">
    <source>
        <dbReference type="ARBA" id="ARBA00022737"/>
    </source>
</evidence>
<sequence>MSTIAPSTHEDKGQHYEVIRKALPDWITTLSASRVSALKSSRKTIAPWYKSASPHQHQLLKTAIAEHWQTQTLVDQKLAPVTDLKGFAEPLLKAALKQQYNLDIDVRSTYLRLYAPVKRAWWVGDFGAGVQSRTVSLLDAALHNFADSEAFTADSQFITQPDALGHFDVVPLKARLSIQQFKTLVRDLDIGARYQQHLENYLGRTAPVVEGVLRARVVLNQQAALTVAARMALIKGDILALDHALITGLVRGQKNLMLDGQAAHCHDLSLMDATLTGVVLIAADLEANRQASPVIVYIPDDPQHPLKRYASTVAFMQALTGQLRQPDYQQFFSRFVEHQYQGHFFNQLGARLSQVKWYRHTPGDPRPSWRKTPIDTPNLQFSVTRVHTPLWEHLYQQSLNKILNDARELAISTAYADRMARWVWWDNLEKILSDILNAALLVVTPFVPFLGELMLAYTAYQLADEVFEGLLDWAEGQGLEAIEHVAGVTESVVQLIAFGAAGQLAHLKLSTFVEGLKPVTLADGKTRLWHADLRPYEQKTVTLAPGSKPDAHGFHSHAGKKILRLENKHYEVSQAADTDPHRIIHPQRAEAYRPEVRLNGHGAVVLEGEDPRAWSDSQLFQRLSPTTATWPEAHLQQLRAISGIEPDTLRHTYTENQPPPPLLADTLGRLELRQHIETLSDPAADNGEAAYWAADMVTRMDGWPSGKALAVFEASDLSGESIQHGAMQATPDATLTLSREDLLAGRLAQRVVDFLNETELAGLLGEPLPADNNTRVHTLREHLSRYVTSRKDDIFEHLYSFKRQSNSTHGLLLQRQFPELPDSLAGAIVAQARPAEVQLMSKEQRVPLRLKHQARELQFETRTTHAYEGFYPDNAPTPDTERLLLNALRIHSDAFGDLRLSIREQQPSGQLRCRVGPDDATTDTLLIRTAPGRYVLHGASADTALDLYEAVLQAIPRNTLGFAPGDSEALRQWLTRTLQPPAERRTVLAEPPTLDVASPAIQHLLQKPRFSALRHRLGLAGVEERLKALYPTLTEDDVTAYAQSLRSTEGQHLLIELETQKKTLCKSLKDWQERPAAGTQRRRPALPEQLFRKRVSALIQQSWEQSAKGHETDFGERRVGGELDLRGETIYGFLQSFPPLDTRLEHITNLNLAGTDFTDADSPFLNNFPNLRLLDITGKRLNTLPQAVTGMRRLTHLGLAENPIRWRARDLEHLRQLNHLKVLILSHNEHLVTPPDISRMPELRILALNNTLIRDWPIGLFELPRSPDLNLNLLNTRITQVPIVEPGSAHAELVTRARLDTNKLASDAEDRLVRYRRAAGLDPYRTYPPRGELDSQFWLEHLPPEQRQGWQEIWDDLEREHGSQGFFEVIKSQQLPAPDIVHDPDDLMRYNLNLSQLRTNVLRLLRAADSDEPTRTALFNLSATPTNCADAGAQLFNAMGIEAMKLEAWRKPTVEARTHALVRLAKQKARLDKVNRIAQRDIQSRLNTPTRNEDGSEGPPLRLTTDVTNGVAGTVDEVEVYSAYQTSLKSRLDLPWLADHMLYRDASNVEARKLVDAYDKVIEEEQGDGLVNQMLEQYFWSDYLLNMHPDEYRTIKCQHELVSETIDDLRLAQNAWAANEQLSAQRRNSATTAQLRQRLLDLADTLNVPHEHVLTGEPMTEELYLSLFLKSFYDEQELGRRLTRKAMVAAGV</sequence>
<feature type="region of interest" description="Disordered" evidence="7">
    <location>
        <begin position="1482"/>
        <end position="1507"/>
    </location>
</feature>
<organism evidence="9 10">
    <name type="scientific">Pseudomonas orientalis</name>
    <dbReference type="NCBI Taxonomy" id="76758"/>
    <lineage>
        <taxon>Bacteria</taxon>
        <taxon>Pseudomonadati</taxon>
        <taxon>Pseudomonadota</taxon>
        <taxon>Gammaproteobacteria</taxon>
        <taxon>Pseudomonadales</taxon>
        <taxon>Pseudomonadaceae</taxon>
        <taxon>Pseudomonas</taxon>
    </lineage>
</organism>
<accession>A0A2L0RSU0</accession>
<evidence type="ECO:0000313" key="10">
    <source>
        <dbReference type="Proteomes" id="UP000239888"/>
    </source>
</evidence>
<evidence type="ECO:0000256" key="6">
    <source>
        <dbReference type="PROSITE-ProRule" id="PRU01398"/>
    </source>
</evidence>
<dbReference type="GO" id="GO:0061630">
    <property type="term" value="F:ubiquitin protein ligase activity"/>
    <property type="evidence" value="ECO:0007669"/>
    <property type="project" value="UniProtKB-EC"/>
</dbReference>
<dbReference type="EMBL" id="CP018049">
    <property type="protein sequence ID" value="AUZ45016.1"/>
    <property type="molecule type" value="Genomic_DNA"/>
</dbReference>
<dbReference type="Gene3D" id="1.20.58.360">
    <property type="entry name" value="Shigella T3SS effector IpaH defines"/>
    <property type="match status" value="1"/>
</dbReference>
<dbReference type="Pfam" id="PF14496">
    <property type="entry name" value="NEL"/>
    <property type="match status" value="1"/>
</dbReference>
<name>A0A2L0RSU0_9PSED</name>
<evidence type="ECO:0000256" key="2">
    <source>
        <dbReference type="ARBA" id="ARBA00012483"/>
    </source>
</evidence>
<comment type="similarity">
    <text evidence="6">Belongs to the LRR-containing bacterial E3 ligase family.</text>
</comment>
<comment type="catalytic activity">
    <reaction evidence="1">
        <text>S-ubiquitinyl-[E2 ubiquitin-conjugating enzyme]-L-cysteine + [acceptor protein]-L-lysine = [E2 ubiquitin-conjugating enzyme]-L-cysteine + N(6)-ubiquitinyl-[acceptor protein]-L-lysine.</text>
        <dbReference type="EC" id="2.3.2.27"/>
    </reaction>
</comment>
<evidence type="ECO:0000256" key="3">
    <source>
        <dbReference type="ARBA" id="ARBA00022614"/>
    </source>
</evidence>
<keyword evidence="5" id="KW-0843">Virulence</keyword>
<dbReference type="Gene3D" id="3.80.10.10">
    <property type="entry name" value="Ribonuclease Inhibitor"/>
    <property type="match status" value="1"/>
</dbReference>
<dbReference type="SUPFAM" id="SSF52058">
    <property type="entry name" value="L domain-like"/>
    <property type="match status" value="1"/>
</dbReference>
<dbReference type="InterPro" id="IPR050216">
    <property type="entry name" value="LRR_domain-containing"/>
</dbReference>
<proteinExistence type="inferred from homology"/>
<comment type="PTM">
    <text evidence="6">Ubiquitinated in the presence of host E1 ubiquitin-activating enzyme, E2 ubiquitin-conjugating enzyme and ubiquitin.</text>
</comment>
<keyword evidence="6" id="KW-1035">Host cytoplasm</keyword>
<keyword evidence="6" id="KW-0808">Transferase</keyword>
<dbReference type="RefSeq" id="WP_104501822.1">
    <property type="nucleotide sequence ID" value="NZ_CP018049.1"/>
</dbReference>
<keyword evidence="6" id="KW-0964">Secreted</keyword>
<evidence type="ECO:0000313" key="9">
    <source>
        <dbReference type="EMBL" id="AUZ45016.1"/>
    </source>
</evidence>
<dbReference type="InterPro" id="IPR029487">
    <property type="entry name" value="NEL_dom"/>
</dbReference>
<dbReference type="PANTHER" id="PTHR48051">
    <property type="match status" value="1"/>
</dbReference>
<protein>
    <recommendedName>
        <fullName evidence="2">RING-type E3 ubiquitin transferase</fullName>
        <ecNumber evidence="2">2.3.2.27</ecNumber>
    </recommendedName>
</protein>
<evidence type="ECO:0000256" key="7">
    <source>
        <dbReference type="SAM" id="MobiDB-lite"/>
    </source>
</evidence>
<reference evidence="9 10" key="1">
    <citation type="journal article" date="2018" name="Front. Microbiol.">
        <title>Pseudomonas orientalis F9: A Potent Antagonist against Phytopathogens with Phytotoxic Effect in the Apple Flower.</title>
        <authorList>
            <person name="Zengerer V."/>
            <person name="Schmid M."/>
            <person name="Bieri M."/>
            <person name="Muller D.C."/>
            <person name="Remus-Emsermann M.N.P."/>
            <person name="Ahrens C.H."/>
            <person name="Pelludat C."/>
        </authorList>
    </citation>
    <scope>NUCLEOTIDE SEQUENCE [LARGE SCALE GENOMIC DNA]</scope>
    <source>
        <strain evidence="9 10">F9</strain>
    </source>
</reference>
<feature type="domain" description="NEL" evidence="8">
    <location>
        <begin position="1330"/>
        <end position="1666"/>
    </location>
</feature>
<dbReference type="InterPro" id="IPR046673">
    <property type="entry name" value="ToxA_N"/>
</dbReference>
<dbReference type="Proteomes" id="UP000239888">
    <property type="component" value="Chromosome"/>
</dbReference>
<evidence type="ECO:0000259" key="8">
    <source>
        <dbReference type="PROSITE" id="PS52053"/>
    </source>
</evidence>
<evidence type="ECO:0000256" key="1">
    <source>
        <dbReference type="ARBA" id="ARBA00000900"/>
    </source>
</evidence>
<keyword evidence="4" id="KW-0677">Repeat</keyword>
<evidence type="ECO:0000256" key="5">
    <source>
        <dbReference type="ARBA" id="ARBA00023026"/>
    </source>
</evidence>
<dbReference type="EC" id="2.3.2.27" evidence="2"/>
<dbReference type="GO" id="GO:0005737">
    <property type="term" value="C:cytoplasm"/>
    <property type="evidence" value="ECO:0007669"/>
    <property type="project" value="TreeGrafter"/>
</dbReference>
<dbReference type="Pfam" id="PF20178">
    <property type="entry name" value="ToxA_N"/>
    <property type="match status" value="1"/>
</dbReference>
<keyword evidence="6" id="KW-0832">Ubl conjugation</keyword>
<keyword evidence="6" id="KW-0833">Ubl conjugation pathway</keyword>
<keyword evidence="3" id="KW-0433">Leucine-rich repeat</keyword>
<dbReference type="GO" id="GO:0016567">
    <property type="term" value="P:protein ubiquitination"/>
    <property type="evidence" value="ECO:0007669"/>
    <property type="project" value="InterPro"/>
</dbReference>